<protein>
    <submittedName>
        <fullName evidence="2">M48 family metallopeptidase</fullName>
    </submittedName>
</protein>
<dbReference type="PANTHER" id="PTHR30399">
    <property type="entry name" value="UNCHARACTERIZED PROTEIN YGJP"/>
    <property type="match status" value="1"/>
</dbReference>
<accession>A0A4U0Z542</accession>
<dbReference type="InterPro" id="IPR002725">
    <property type="entry name" value="YgjP-like_metallopeptidase"/>
</dbReference>
<dbReference type="Gene3D" id="3.30.2010.10">
    <property type="entry name" value="Metalloproteases ('zincins'), catalytic domain"/>
    <property type="match status" value="1"/>
</dbReference>
<evidence type="ECO:0000259" key="1">
    <source>
        <dbReference type="Pfam" id="PF01863"/>
    </source>
</evidence>
<dbReference type="AlphaFoldDB" id="A0A4U0Z542"/>
<dbReference type="CDD" id="cd07344">
    <property type="entry name" value="M48_yhfN_like"/>
    <property type="match status" value="1"/>
</dbReference>
<reference evidence="2 3" key="1">
    <citation type="submission" date="2019-04" db="EMBL/GenBank/DDBJ databases">
        <title>Crypto-aerobic microbial life in anoxic (sulfidic) marine sediments.</title>
        <authorList>
            <person name="Bhattacharya S."/>
            <person name="Roy C."/>
            <person name="Mondal N."/>
            <person name="Sarkar J."/>
            <person name="Mandal S."/>
            <person name="Rameez M.J."/>
            <person name="Ghosh W."/>
        </authorList>
    </citation>
    <scope>NUCLEOTIDE SEQUENCE [LARGE SCALE GENOMIC DNA]</scope>
    <source>
        <strain evidence="2 3">SBBC</strain>
    </source>
</reference>
<dbReference type="Pfam" id="PF01863">
    <property type="entry name" value="YgjP-like"/>
    <property type="match status" value="1"/>
</dbReference>
<dbReference type="Proteomes" id="UP000306340">
    <property type="component" value="Unassembled WGS sequence"/>
</dbReference>
<organism evidence="2 3">
    <name type="scientific">Cereibacter changlensis</name>
    <dbReference type="NCBI Taxonomy" id="402884"/>
    <lineage>
        <taxon>Bacteria</taxon>
        <taxon>Pseudomonadati</taxon>
        <taxon>Pseudomonadota</taxon>
        <taxon>Alphaproteobacteria</taxon>
        <taxon>Rhodobacterales</taxon>
        <taxon>Paracoccaceae</taxon>
        <taxon>Cereibacter</taxon>
    </lineage>
</organism>
<dbReference type="InterPro" id="IPR053136">
    <property type="entry name" value="UTP_pyrophosphatase-like"/>
</dbReference>
<feature type="domain" description="YgjP-like metallopeptidase" evidence="1">
    <location>
        <begin position="21"/>
        <end position="232"/>
    </location>
</feature>
<name>A0A4U0Z542_9RHOB</name>
<gene>
    <name evidence="2" type="ORF">FAZ78_00770</name>
</gene>
<dbReference type="RefSeq" id="WP_136790883.1">
    <property type="nucleotide sequence ID" value="NZ_SWAU01000003.1"/>
</dbReference>
<proteinExistence type="predicted"/>
<evidence type="ECO:0000313" key="2">
    <source>
        <dbReference type="EMBL" id="TKA98386.1"/>
    </source>
</evidence>
<evidence type="ECO:0000313" key="3">
    <source>
        <dbReference type="Proteomes" id="UP000306340"/>
    </source>
</evidence>
<sequence>MSETIVIDELVFSVKRSKRRRTVGVTLERDKSLVAHLPQEVAIDEASKLIASKLLWVYQKLAEQSESARADVFRVAEFVDGEGFHLLGKHYRLKLVDVPENVTGVPSIRFEGDRLLLRREQAASGGKRIEEYYTRAAHPYLNEAVQRWKRIVGAEPGRFVQVMDLGYRWGSCSADGTLNFHWRIMQLPPRIIEYIVVHELVHIKVPNHSDKFWATLGSVMPDFESRRVWLRNKAVEL</sequence>
<dbReference type="EMBL" id="SWAU01000003">
    <property type="protein sequence ID" value="TKA98386.1"/>
    <property type="molecule type" value="Genomic_DNA"/>
</dbReference>
<comment type="caution">
    <text evidence="2">The sequence shown here is derived from an EMBL/GenBank/DDBJ whole genome shotgun (WGS) entry which is preliminary data.</text>
</comment>
<dbReference type="PANTHER" id="PTHR30399:SF1">
    <property type="entry name" value="UTP PYROPHOSPHATASE"/>
    <property type="match status" value="1"/>
</dbReference>